<accession>A0ACD1AI30</accession>
<organism evidence="1 2">
    <name type="scientific">Anoxybacterium hadale</name>
    <dbReference type="NCBI Taxonomy" id="3408580"/>
    <lineage>
        <taxon>Bacteria</taxon>
        <taxon>Bacillati</taxon>
        <taxon>Bacillota</taxon>
        <taxon>Clostridia</taxon>
        <taxon>Peptostreptococcales</taxon>
        <taxon>Anaerovoracaceae</taxon>
        <taxon>Anoxybacterium</taxon>
    </lineage>
</organism>
<sequence length="239" mass="27614">MRDLKVKYRRSVLGYIWSILNPLLMMLIMSIFFSYMFRYKIDNYPVYLICGQVIYNFYSDSTKLSMNSILHGGALIKKVKLPKYIFPMARTASSFVNMLFSLVAVILVMVITRAPISPTILLFPLPLFYLFFISMGIGMILSVLVVYFRDMVHLYGVFLLALMYASPIFYPISALPPSAVIIIKFNPLYHIMVMFRDVMYYGNLPSLRDNLVCMAFTALSMGLGLFFFKKYQDNLVLNI</sequence>
<proteinExistence type="predicted"/>
<dbReference type="Proteomes" id="UP000594014">
    <property type="component" value="Chromosome"/>
</dbReference>
<evidence type="ECO:0000313" key="1">
    <source>
        <dbReference type="EMBL" id="QOX66004.1"/>
    </source>
</evidence>
<dbReference type="EMBL" id="CP042469">
    <property type="protein sequence ID" value="QOX66004.1"/>
    <property type="molecule type" value="Genomic_DNA"/>
</dbReference>
<reference evidence="1" key="1">
    <citation type="submission" date="2019-08" db="EMBL/GenBank/DDBJ databases">
        <title>Genome sequence of Clostridiales bacterium MT110.</title>
        <authorList>
            <person name="Cao J."/>
        </authorList>
    </citation>
    <scope>NUCLEOTIDE SEQUENCE</scope>
    <source>
        <strain evidence="1">MT110</strain>
    </source>
</reference>
<gene>
    <name evidence="1" type="ORF">FRZ06_17800</name>
</gene>
<protein>
    <submittedName>
        <fullName evidence="1">ABC transporter permease</fullName>
    </submittedName>
</protein>
<name>A0ACD1AI30_9FIRM</name>
<evidence type="ECO:0000313" key="2">
    <source>
        <dbReference type="Proteomes" id="UP000594014"/>
    </source>
</evidence>
<keyword evidence="2" id="KW-1185">Reference proteome</keyword>